<name>A0ACD4NTA0_9HYPH</name>
<accession>A0ACD4NTA0</accession>
<reference evidence="1" key="1">
    <citation type="submission" date="2022-11" db="EMBL/GenBank/DDBJ databases">
        <title>beta-Carotene-producing bacterium, Jeongeuplla avenae sp. nov., alleviates the salt stress of Arabidopsis seedlings.</title>
        <authorList>
            <person name="Jiang L."/>
            <person name="Lee J."/>
        </authorList>
    </citation>
    <scope>NUCLEOTIDE SEQUENCE</scope>
    <source>
        <strain evidence="1">DY_R2A_6</strain>
    </source>
</reference>
<evidence type="ECO:0000313" key="1">
    <source>
        <dbReference type="EMBL" id="WAJ29847.1"/>
    </source>
</evidence>
<dbReference type="EMBL" id="CP113520">
    <property type="protein sequence ID" value="WAJ29847.1"/>
    <property type="molecule type" value="Genomic_DNA"/>
</dbReference>
<dbReference type="Proteomes" id="UP001163223">
    <property type="component" value="Chromosome"/>
</dbReference>
<gene>
    <name evidence="1" type="ORF">OXU80_06395</name>
</gene>
<organism evidence="1 2">
    <name type="scientific">Antarcticirhabdus aurantiaca</name>
    <dbReference type="NCBI Taxonomy" id="2606717"/>
    <lineage>
        <taxon>Bacteria</taxon>
        <taxon>Pseudomonadati</taxon>
        <taxon>Pseudomonadota</taxon>
        <taxon>Alphaproteobacteria</taxon>
        <taxon>Hyphomicrobiales</taxon>
        <taxon>Aurantimonadaceae</taxon>
        <taxon>Antarcticirhabdus</taxon>
    </lineage>
</organism>
<protein>
    <submittedName>
        <fullName evidence="1">Uncharacterized protein</fullName>
    </submittedName>
</protein>
<sequence>MSNSSETLDLSFAAVLGRAAAELEVQAADVDAMHALTGGEGAGPARGEALRAAQSIDVVAQHLRALAGVLSGMAEAAPSDAAVPPSVLDAMLLSDLSARLRGAAASAAEDGDFELL</sequence>
<keyword evidence="2" id="KW-1185">Reference proteome</keyword>
<evidence type="ECO:0000313" key="2">
    <source>
        <dbReference type="Proteomes" id="UP001163223"/>
    </source>
</evidence>
<proteinExistence type="predicted"/>